<keyword evidence="8" id="KW-0732">Signal</keyword>
<comment type="subcellular location">
    <subcellularLocation>
        <location evidence="1">Secreted</location>
    </subcellularLocation>
</comment>
<sequence>MKVLKFLVCFAALWASTLARNRSPLLDEDKGLTRNKAAECIFGKEIRELGSQWIPDLGVPIGVLYCMKCECVPFHRKRRIVARVQCRNIKNECPEPTCDDPVLLPERCCKTCPGDNKNEPDVIQDIVPQNVIEEEERRINHFGALLTGRSSLDLRNDSDSKDLNKNNVVATGRFTFHKRNLHYSFYISEKAARPRSLHFLDNQGNILEEFTLSHAGGLVNSLYQNATRKVCGIWRRLPRDYRKLLRNEKMYVVLIWGTKESEFTLSGRLSKYVSLASEQFSSLLEPAPGTDSAKMAGSGGMAIVSTLSSPSPSIHVAVIFNGLFTSHENFDVPINIILGLDEKKQILLEENIKVRKPASDLNYIELSSPISLADLRSLSRGRVVLTVSSLSEPNNLRLSGNVITKITCEIFQTTLIGDKDLAGVTTGLAWMYLNNQGALIYNIQIDNALNEPHIKSITVTLSDIAGKKKAEVLTPRFDSGWANGTEDRMVHKVLEPLYNNRLDMRVGVGNGTLHGHLNAKLVADARDAPAPLLLKRENYTLSTSVLGLAWVSVDNDCHIHYDVSLSGLGHERKMEVYLEMYPIIAPGAPVLLKHLEDFEGNSVEGSPLEALTKEELDMLDSGVTFMKIKDFNSKIVLLSATITKLTLPITCRPLYNNNVPLIYDVPGGRPTEDCFFEGKFYKKDSTWVSKNPCQMCFCQDGQTTCDRMTCPDLKCPRNNVTIPGECCPVCSDPEIVKSNKKCLFNGMIYSSGSKFHPFLIPLGFDDCTVCTCDPVDLEIKCRRIETNSAKCGKGSATETPETLRDDDDIPMGGWPMIRKEDVSNSAMILKEGGCKNNNNPDKPYKNGTSYHPHIASLGEYKCVTCKCQNGTQKCSRERCEWKNCKMIFDFRKGRSKANKRSQFLYSDYCCSLKECRKIRHKKKIEERSSHKQ</sequence>
<evidence type="ECO:0008006" key="13">
    <source>
        <dbReference type="Google" id="ProtNLM"/>
    </source>
</evidence>
<dbReference type="GO" id="GO:0009953">
    <property type="term" value="P:dorsal/ventral pattern formation"/>
    <property type="evidence" value="ECO:0007669"/>
    <property type="project" value="TreeGrafter"/>
</dbReference>
<dbReference type="SMART" id="SM00214">
    <property type="entry name" value="VWC"/>
    <property type="match status" value="2"/>
</dbReference>
<evidence type="ECO:0000259" key="10">
    <source>
        <dbReference type="PROSITE" id="PS50933"/>
    </source>
</evidence>
<dbReference type="InterPro" id="IPR016353">
    <property type="entry name" value="Chordin"/>
</dbReference>
<dbReference type="GO" id="GO:0048731">
    <property type="term" value="P:system development"/>
    <property type="evidence" value="ECO:0007669"/>
    <property type="project" value="UniProtKB-ARBA"/>
</dbReference>
<evidence type="ECO:0000256" key="5">
    <source>
        <dbReference type="ARBA" id="ARBA00022737"/>
    </source>
</evidence>
<dbReference type="InterPro" id="IPR001007">
    <property type="entry name" value="VWF_dom"/>
</dbReference>
<keyword evidence="4" id="KW-0964">Secreted</keyword>
<accession>A0A9N9TNS6</accession>
<comment type="similarity">
    <text evidence="2 7">Belongs to the chordin family.</text>
</comment>
<keyword evidence="5" id="KW-0677">Repeat</keyword>
<dbReference type="AlphaFoldDB" id="A0A9N9TNS6"/>
<dbReference type="Gene3D" id="6.20.200.20">
    <property type="match status" value="1"/>
</dbReference>
<name>A0A9N9TNS6_PHYSR</name>
<dbReference type="SUPFAM" id="SSF57603">
    <property type="entry name" value="FnI-like domain"/>
    <property type="match status" value="2"/>
</dbReference>
<evidence type="ECO:0000256" key="1">
    <source>
        <dbReference type="ARBA" id="ARBA00004613"/>
    </source>
</evidence>
<dbReference type="SMART" id="SM00754">
    <property type="entry name" value="CHRD"/>
    <property type="match status" value="3"/>
</dbReference>
<dbReference type="InterPro" id="IPR010895">
    <property type="entry name" value="CHRD"/>
</dbReference>
<dbReference type="EMBL" id="OU900098">
    <property type="protein sequence ID" value="CAG9862254.1"/>
    <property type="molecule type" value="Genomic_DNA"/>
</dbReference>
<dbReference type="PANTHER" id="PTHR46526">
    <property type="entry name" value="CHORDIN"/>
    <property type="match status" value="1"/>
</dbReference>
<evidence type="ECO:0000256" key="2">
    <source>
        <dbReference type="ARBA" id="ARBA00007156"/>
    </source>
</evidence>
<dbReference type="InterPro" id="IPR052278">
    <property type="entry name" value="Chordin-like_regulators"/>
</dbReference>
<evidence type="ECO:0000256" key="3">
    <source>
        <dbReference type="ARBA" id="ARBA00022473"/>
    </source>
</evidence>
<dbReference type="Pfam" id="PF00093">
    <property type="entry name" value="VWC"/>
    <property type="match status" value="3"/>
</dbReference>
<keyword evidence="6" id="KW-0325">Glycoprotein</keyword>
<dbReference type="GO" id="GO:0036122">
    <property type="term" value="F:BMP binding"/>
    <property type="evidence" value="ECO:0007669"/>
    <property type="project" value="TreeGrafter"/>
</dbReference>
<dbReference type="PIRSF" id="PIRSF002496">
    <property type="entry name" value="Chordin"/>
    <property type="match status" value="1"/>
</dbReference>
<dbReference type="PANTHER" id="PTHR46526:SF1">
    <property type="entry name" value="CHORDIN"/>
    <property type="match status" value="1"/>
</dbReference>
<organism evidence="11 12">
    <name type="scientific">Phyllotreta striolata</name>
    <name type="common">Striped flea beetle</name>
    <name type="synonym">Crioceris striolata</name>
    <dbReference type="NCBI Taxonomy" id="444603"/>
    <lineage>
        <taxon>Eukaryota</taxon>
        <taxon>Metazoa</taxon>
        <taxon>Ecdysozoa</taxon>
        <taxon>Arthropoda</taxon>
        <taxon>Hexapoda</taxon>
        <taxon>Insecta</taxon>
        <taxon>Pterygota</taxon>
        <taxon>Neoptera</taxon>
        <taxon>Endopterygota</taxon>
        <taxon>Coleoptera</taxon>
        <taxon>Polyphaga</taxon>
        <taxon>Cucujiformia</taxon>
        <taxon>Chrysomeloidea</taxon>
        <taxon>Chrysomelidae</taxon>
        <taxon>Galerucinae</taxon>
        <taxon>Alticini</taxon>
        <taxon>Phyllotreta</taxon>
    </lineage>
</organism>
<dbReference type="GO" id="GO:0030514">
    <property type="term" value="P:negative regulation of BMP signaling pathway"/>
    <property type="evidence" value="ECO:0007669"/>
    <property type="project" value="TreeGrafter"/>
</dbReference>
<feature type="domain" description="CHRD" evidence="10">
    <location>
        <begin position="138"/>
        <end position="274"/>
    </location>
</feature>
<dbReference type="PROSITE" id="PS50184">
    <property type="entry name" value="VWFC_2"/>
    <property type="match status" value="1"/>
</dbReference>
<evidence type="ECO:0000259" key="9">
    <source>
        <dbReference type="PROSITE" id="PS50184"/>
    </source>
</evidence>
<keyword evidence="3 7" id="KW-0217">Developmental protein</keyword>
<feature type="domain" description="CHRD" evidence="10">
    <location>
        <begin position="276"/>
        <end position="407"/>
    </location>
</feature>
<proteinExistence type="inferred from homology"/>
<dbReference type="PROSITE" id="PS01208">
    <property type="entry name" value="VWFC_1"/>
    <property type="match status" value="1"/>
</dbReference>
<dbReference type="PROSITE" id="PS50933">
    <property type="entry name" value="CHRD"/>
    <property type="match status" value="2"/>
</dbReference>
<gene>
    <name evidence="11" type="ORF">PHYEVI_LOCUS8574</name>
</gene>
<keyword evidence="12" id="KW-1185">Reference proteome</keyword>
<evidence type="ECO:0000256" key="6">
    <source>
        <dbReference type="ARBA" id="ARBA00023180"/>
    </source>
</evidence>
<evidence type="ECO:0000256" key="7">
    <source>
        <dbReference type="PIRNR" id="PIRNR002496"/>
    </source>
</evidence>
<evidence type="ECO:0000256" key="4">
    <source>
        <dbReference type="ARBA" id="ARBA00022525"/>
    </source>
</evidence>
<dbReference type="GO" id="GO:0005615">
    <property type="term" value="C:extracellular space"/>
    <property type="evidence" value="ECO:0007669"/>
    <property type="project" value="TreeGrafter"/>
</dbReference>
<protein>
    <recommendedName>
        <fullName evidence="13">Chordin</fullName>
    </recommendedName>
</protein>
<evidence type="ECO:0000313" key="12">
    <source>
        <dbReference type="Proteomes" id="UP001153712"/>
    </source>
</evidence>
<feature type="domain" description="VWFC" evidence="9">
    <location>
        <begin position="672"/>
        <end position="731"/>
    </location>
</feature>
<evidence type="ECO:0000313" key="11">
    <source>
        <dbReference type="EMBL" id="CAG9862254.1"/>
    </source>
</evidence>
<dbReference type="Proteomes" id="UP001153712">
    <property type="component" value="Chromosome 5"/>
</dbReference>
<feature type="chain" id="PRO_5040225286" description="Chordin" evidence="8">
    <location>
        <begin position="20"/>
        <end position="932"/>
    </location>
</feature>
<reference evidence="11" key="1">
    <citation type="submission" date="2022-01" db="EMBL/GenBank/DDBJ databases">
        <authorList>
            <person name="King R."/>
        </authorList>
    </citation>
    <scope>NUCLEOTIDE SEQUENCE</scope>
</reference>
<feature type="signal peptide" evidence="8">
    <location>
        <begin position="1"/>
        <end position="19"/>
    </location>
</feature>
<dbReference type="OrthoDB" id="9829321at2759"/>
<evidence type="ECO:0000256" key="8">
    <source>
        <dbReference type="SAM" id="SignalP"/>
    </source>
</evidence>